<evidence type="ECO:0000313" key="3">
    <source>
        <dbReference type="EMBL" id="MFC4334927.1"/>
    </source>
</evidence>
<dbReference type="CDD" id="cd07302">
    <property type="entry name" value="CHD"/>
    <property type="match status" value="1"/>
</dbReference>
<gene>
    <name evidence="3" type="ORF">ACFPET_06930</name>
</gene>
<dbReference type="Proteomes" id="UP001595823">
    <property type="component" value="Unassembled WGS sequence"/>
</dbReference>
<evidence type="ECO:0000313" key="4">
    <source>
        <dbReference type="Proteomes" id="UP001595823"/>
    </source>
</evidence>
<evidence type="ECO:0000259" key="2">
    <source>
        <dbReference type="PROSITE" id="PS50125"/>
    </source>
</evidence>
<dbReference type="SUPFAM" id="SSF55073">
    <property type="entry name" value="Nucleotide cyclase"/>
    <property type="match status" value="1"/>
</dbReference>
<name>A0ABV8TWD2_9ACTN</name>
<dbReference type="Gene3D" id="3.30.70.1230">
    <property type="entry name" value="Nucleotide cyclase"/>
    <property type="match status" value="1"/>
</dbReference>
<dbReference type="InterPro" id="IPR001054">
    <property type="entry name" value="A/G_cyclase"/>
</dbReference>
<protein>
    <submittedName>
        <fullName evidence="3">Adenylate/guanylate cyclase domain-containing protein</fullName>
    </submittedName>
</protein>
<dbReference type="InterPro" id="IPR029787">
    <property type="entry name" value="Nucleotide_cyclase"/>
</dbReference>
<reference evidence="4" key="1">
    <citation type="journal article" date="2019" name="Int. J. Syst. Evol. Microbiol.">
        <title>The Global Catalogue of Microorganisms (GCM) 10K type strain sequencing project: providing services to taxonomists for standard genome sequencing and annotation.</title>
        <authorList>
            <consortium name="The Broad Institute Genomics Platform"/>
            <consortium name="The Broad Institute Genome Sequencing Center for Infectious Disease"/>
            <person name="Wu L."/>
            <person name="Ma J."/>
        </authorList>
    </citation>
    <scope>NUCLEOTIDE SEQUENCE [LARGE SCALE GENOMIC DNA]</scope>
    <source>
        <strain evidence="4">IBRC-M 10908</strain>
    </source>
</reference>
<dbReference type="InterPro" id="IPR050697">
    <property type="entry name" value="Adenylyl/Guanylyl_Cyclase_3/4"/>
</dbReference>
<dbReference type="PANTHER" id="PTHR43081:SF1">
    <property type="entry name" value="ADENYLATE CYCLASE, TERMINAL-DIFFERENTIATION SPECIFIC"/>
    <property type="match status" value="1"/>
</dbReference>
<evidence type="ECO:0000256" key="1">
    <source>
        <dbReference type="ARBA" id="ARBA00005381"/>
    </source>
</evidence>
<dbReference type="EMBL" id="JBHSDK010000010">
    <property type="protein sequence ID" value="MFC4334927.1"/>
    <property type="molecule type" value="Genomic_DNA"/>
</dbReference>
<dbReference type="RefSeq" id="WP_380619102.1">
    <property type="nucleotide sequence ID" value="NZ_JBHSDK010000010.1"/>
</dbReference>
<organism evidence="3 4">
    <name type="scientific">Salininema proteolyticum</name>
    <dbReference type="NCBI Taxonomy" id="1607685"/>
    <lineage>
        <taxon>Bacteria</taxon>
        <taxon>Bacillati</taxon>
        <taxon>Actinomycetota</taxon>
        <taxon>Actinomycetes</taxon>
        <taxon>Glycomycetales</taxon>
        <taxon>Glycomycetaceae</taxon>
        <taxon>Salininema</taxon>
    </lineage>
</organism>
<keyword evidence="4" id="KW-1185">Reference proteome</keyword>
<comment type="similarity">
    <text evidence="1">Belongs to the adenylyl cyclase class-3 family.</text>
</comment>
<feature type="domain" description="Guanylate cyclase" evidence="2">
    <location>
        <begin position="18"/>
        <end position="123"/>
    </location>
</feature>
<dbReference type="PANTHER" id="PTHR43081">
    <property type="entry name" value="ADENYLATE CYCLASE, TERMINAL-DIFFERENTIATION SPECIFIC-RELATED"/>
    <property type="match status" value="1"/>
</dbReference>
<dbReference type="PROSITE" id="PS50125">
    <property type="entry name" value="GUANYLATE_CYCLASE_2"/>
    <property type="match status" value="1"/>
</dbReference>
<sequence length="536" mass="58370">MPPTTTTRPARLPSGFLTFAITDIEGSTPLAGELGDDDYAELIRRHRCVIRSCVRRHGGHEVETEGDSFLLVFTQALDAVRCAIEIQLDLAAASWPRFGRPHPVRPRVRIALHSGHAMAAEHGYDTIEIHKTARICSVSHGDQIVASEQCRAAADFDRVSPLGDFLLKGLKECLTLHQVHAPGLPEEFAPPPVPPRRHNLPQPYSQTIAHGVQLGLLNRAHRCQRLITLSGLARSGRTTTVLAWARNHLDSYLGGIWYVPQSHLGLGILSALGRPTEPLRDPLSTAIDHLRARHAMVILDGPRTPPAADIERLLDECPNVHAIVCAPEKLGIAGEAVIPLRGPSVELCARMLRQLVQARGAELGDTDARRVAAAVDCFVPSLELVSELVALSGAASALQQLGRNPRELFRDSIVADSVHRSLHALTPAQHGYFHALVNRGTGAFTFTDLMRVGKVHRASFGDVKRLIDMTLLIPGVDKSYRVPLPVRWMVTPSFEESDAALLSMSTLPSALGECESAARTPAYLNDSMVVDTVLYS</sequence>
<comment type="caution">
    <text evidence="3">The sequence shown here is derived from an EMBL/GenBank/DDBJ whole genome shotgun (WGS) entry which is preliminary data.</text>
</comment>
<accession>A0ABV8TWD2</accession>
<dbReference type="Pfam" id="PF00211">
    <property type="entry name" value="Guanylate_cyc"/>
    <property type="match status" value="1"/>
</dbReference>
<proteinExistence type="inferred from homology"/>